<organism evidence="2 3">
    <name type="scientific">Streptomyces daliensis</name>
    <dbReference type="NCBI Taxonomy" id="299421"/>
    <lineage>
        <taxon>Bacteria</taxon>
        <taxon>Bacillati</taxon>
        <taxon>Actinomycetota</taxon>
        <taxon>Actinomycetes</taxon>
        <taxon>Kitasatosporales</taxon>
        <taxon>Streptomycetaceae</taxon>
        <taxon>Streptomyces</taxon>
    </lineage>
</organism>
<name>A0A8T4J4F1_9ACTN</name>
<gene>
    <name evidence="2" type="ORF">KDA82_36515</name>
</gene>
<protein>
    <submittedName>
        <fullName evidence="2">Uncharacterized protein</fullName>
    </submittedName>
</protein>
<feature type="non-terminal residue" evidence="2">
    <location>
        <position position="68"/>
    </location>
</feature>
<comment type="caution">
    <text evidence="2">The sequence shown here is derived from an EMBL/GenBank/DDBJ whole genome shotgun (WGS) entry which is preliminary data.</text>
</comment>
<dbReference type="AlphaFoldDB" id="A0A8T4J4F1"/>
<feature type="region of interest" description="Disordered" evidence="1">
    <location>
        <begin position="33"/>
        <end position="68"/>
    </location>
</feature>
<accession>A0A8T4J4F1</accession>
<feature type="region of interest" description="Disordered" evidence="1">
    <location>
        <begin position="1"/>
        <end position="20"/>
    </location>
</feature>
<reference evidence="2" key="1">
    <citation type="submission" date="2021-04" db="EMBL/GenBank/DDBJ databases">
        <title>Sequencing of actinobacteria type strains.</title>
        <authorList>
            <person name="Nguyen G.-S."/>
            <person name="Wentzel A."/>
        </authorList>
    </citation>
    <scope>NUCLEOTIDE SEQUENCE</scope>
    <source>
        <strain evidence="2">DSM 42095</strain>
    </source>
</reference>
<dbReference type="Proteomes" id="UP000675554">
    <property type="component" value="Unassembled WGS sequence"/>
</dbReference>
<sequence length="68" mass="7135">MADGERCWSGAPRSAFTEAPEVAESLRLPVRSLFSPPAPRRLASRSAADPEEAERTGPAEVLSPAATG</sequence>
<keyword evidence="3" id="KW-1185">Reference proteome</keyword>
<evidence type="ECO:0000313" key="3">
    <source>
        <dbReference type="Proteomes" id="UP000675554"/>
    </source>
</evidence>
<dbReference type="EMBL" id="JAGSMN010001408">
    <property type="protein sequence ID" value="MBR7678380.1"/>
    <property type="molecule type" value="Genomic_DNA"/>
</dbReference>
<evidence type="ECO:0000313" key="2">
    <source>
        <dbReference type="EMBL" id="MBR7678380.1"/>
    </source>
</evidence>
<proteinExistence type="predicted"/>
<evidence type="ECO:0000256" key="1">
    <source>
        <dbReference type="SAM" id="MobiDB-lite"/>
    </source>
</evidence>